<dbReference type="Gene3D" id="3.30.700.10">
    <property type="entry name" value="Glycoprotein, Type 4 Pilin"/>
    <property type="match status" value="1"/>
</dbReference>
<dbReference type="InterPro" id="IPR000983">
    <property type="entry name" value="Bac_GSPG_pilin"/>
</dbReference>
<dbReference type="NCBIfam" id="TIGR02532">
    <property type="entry name" value="IV_pilin_GFxxxE"/>
    <property type="match status" value="1"/>
</dbReference>
<dbReference type="PROSITE" id="PS00409">
    <property type="entry name" value="PROKAR_NTER_METHYL"/>
    <property type="match status" value="1"/>
</dbReference>
<dbReference type="PANTHER" id="PTHR30093:SF47">
    <property type="entry name" value="TYPE IV PILUS NON-CORE MINOR PILIN PILE"/>
    <property type="match status" value="1"/>
</dbReference>
<dbReference type="PANTHER" id="PTHR30093">
    <property type="entry name" value="GENERAL SECRETION PATHWAY PROTEIN G"/>
    <property type="match status" value="1"/>
</dbReference>
<proteinExistence type="predicted"/>
<dbReference type="GO" id="GO:0015628">
    <property type="term" value="P:protein secretion by the type II secretion system"/>
    <property type="evidence" value="ECO:0007669"/>
    <property type="project" value="InterPro"/>
</dbReference>
<sequence length="127" mass="13789">MASHTGAGRRGFTLIELLVVLAILALLMTVAVPRYFHSIDQSKETILKENLRITRSAIDSFYGDNGRYPQSLDELVERGYLRSLPVDPVTESVATWIVVPAADGKGVFDLHSGAAGTARSGIALQYL</sequence>
<evidence type="ECO:0000313" key="3">
    <source>
        <dbReference type="EMBL" id="TFW36184.1"/>
    </source>
</evidence>
<dbReference type="SUPFAM" id="SSF54523">
    <property type="entry name" value="Pili subunits"/>
    <property type="match status" value="1"/>
</dbReference>
<keyword evidence="1" id="KW-0488">Methylation</keyword>
<dbReference type="OrthoDB" id="9795612at2"/>
<keyword evidence="2" id="KW-1133">Transmembrane helix</keyword>
<dbReference type="RefSeq" id="WP_135187748.1">
    <property type="nucleotide sequence ID" value="NZ_SPUM01000002.1"/>
</dbReference>
<comment type="caution">
    <text evidence="3">The sequence shown here is derived from an EMBL/GenBank/DDBJ whole genome shotgun (WGS) entry which is preliminary data.</text>
</comment>
<name>A0A4Y9T6H8_9BURK</name>
<keyword evidence="2" id="KW-0472">Membrane</keyword>
<dbReference type="InterPro" id="IPR012902">
    <property type="entry name" value="N_methyl_site"/>
</dbReference>
<dbReference type="EMBL" id="SPUM01000002">
    <property type="protein sequence ID" value="TFW36184.1"/>
    <property type="molecule type" value="Genomic_DNA"/>
</dbReference>
<dbReference type="Proteomes" id="UP000297258">
    <property type="component" value="Unassembled WGS sequence"/>
</dbReference>
<dbReference type="Pfam" id="PF07963">
    <property type="entry name" value="N_methyl"/>
    <property type="match status" value="1"/>
</dbReference>
<protein>
    <submittedName>
        <fullName evidence="3">Prepilin-type N-terminal cleavage/methylation domain-containing protein</fullName>
    </submittedName>
</protein>
<organism evidence="3 4">
    <name type="scientific">Massilia horti</name>
    <dbReference type="NCBI Taxonomy" id="2562153"/>
    <lineage>
        <taxon>Bacteria</taxon>
        <taxon>Pseudomonadati</taxon>
        <taxon>Pseudomonadota</taxon>
        <taxon>Betaproteobacteria</taxon>
        <taxon>Burkholderiales</taxon>
        <taxon>Oxalobacteraceae</taxon>
        <taxon>Telluria group</taxon>
        <taxon>Massilia</taxon>
    </lineage>
</organism>
<evidence type="ECO:0000256" key="1">
    <source>
        <dbReference type="ARBA" id="ARBA00022481"/>
    </source>
</evidence>
<feature type="transmembrane region" description="Helical" evidence="2">
    <location>
        <begin position="12"/>
        <end position="36"/>
    </location>
</feature>
<keyword evidence="4" id="KW-1185">Reference proteome</keyword>
<evidence type="ECO:0000256" key="2">
    <source>
        <dbReference type="SAM" id="Phobius"/>
    </source>
</evidence>
<keyword evidence="2" id="KW-0812">Transmembrane</keyword>
<dbReference type="InterPro" id="IPR045584">
    <property type="entry name" value="Pilin-like"/>
</dbReference>
<dbReference type="PRINTS" id="PR00813">
    <property type="entry name" value="BCTERIALGSPG"/>
</dbReference>
<dbReference type="AlphaFoldDB" id="A0A4Y9T6H8"/>
<gene>
    <name evidence="3" type="ORF">E4O92_00315</name>
</gene>
<accession>A0A4Y9T6H8</accession>
<dbReference type="GO" id="GO:0015627">
    <property type="term" value="C:type II protein secretion system complex"/>
    <property type="evidence" value="ECO:0007669"/>
    <property type="project" value="InterPro"/>
</dbReference>
<evidence type="ECO:0000313" key="4">
    <source>
        <dbReference type="Proteomes" id="UP000297258"/>
    </source>
</evidence>
<reference evidence="3 4" key="1">
    <citation type="submission" date="2019-03" db="EMBL/GenBank/DDBJ databases">
        <title>Draft genome of Massilia hortus sp. nov., a novel bacterial species of the Oxalobacteraceae family.</title>
        <authorList>
            <person name="Peta V."/>
            <person name="Raths R."/>
            <person name="Bucking H."/>
        </authorList>
    </citation>
    <scope>NUCLEOTIDE SEQUENCE [LARGE SCALE GENOMIC DNA]</scope>
    <source>
        <strain evidence="3 4">ONC3</strain>
    </source>
</reference>